<evidence type="ECO:0000256" key="5">
    <source>
        <dbReference type="SAM" id="MobiDB-lite"/>
    </source>
</evidence>
<name>A0AAY5KM11_ESOLU</name>
<reference evidence="7" key="3">
    <citation type="submission" date="2025-09" db="UniProtKB">
        <authorList>
            <consortium name="Ensembl"/>
        </authorList>
    </citation>
    <scope>IDENTIFICATION</scope>
</reference>
<evidence type="ECO:0000313" key="7">
    <source>
        <dbReference type="Ensembl" id="ENSELUP00000090173.1"/>
    </source>
</evidence>
<reference evidence="7 8" key="1">
    <citation type="submission" date="2020-02" db="EMBL/GenBank/DDBJ databases">
        <title>Esox lucius (northern pike) genome, fEsoLuc1, primary haplotype.</title>
        <authorList>
            <person name="Myers G."/>
            <person name="Karagic N."/>
            <person name="Meyer A."/>
            <person name="Pippel M."/>
            <person name="Reichard M."/>
            <person name="Winkler S."/>
            <person name="Tracey A."/>
            <person name="Sims Y."/>
            <person name="Howe K."/>
            <person name="Rhie A."/>
            <person name="Formenti G."/>
            <person name="Durbin R."/>
            <person name="Fedrigo O."/>
            <person name="Jarvis E.D."/>
        </authorList>
    </citation>
    <scope>NUCLEOTIDE SEQUENCE [LARGE SCALE GENOMIC DNA]</scope>
</reference>
<dbReference type="PANTHER" id="PTHR10903:SF148">
    <property type="entry name" value="LEUCINE-RICH REPEAT-CONTAINING PROTEIN DDB_G0290503"/>
    <property type="match status" value="1"/>
</dbReference>
<dbReference type="GeneTree" id="ENSGT00940000162556"/>
<dbReference type="SUPFAM" id="SSF57997">
    <property type="entry name" value="Tropomyosin"/>
    <property type="match status" value="1"/>
</dbReference>
<dbReference type="Ensembl" id="ENSELUT00000106325.1">
    <property type="protein sequence ID" value="ENSELUP00000090173.1"/>
    <property type="gene ID" value="ENSELUG00000036799.1"/>
</dbReference>
<feature type="compositionally biased region" description="Basic and acidic residues" evidence="5">
    <location>
        <begin position="1440"/>
        <end position="1467"/>
    </location>
</feature>
<feature type="coiled-coil region" evidence="4">
    <location>
        <begin position="581"/>
        <end position="935"/>
    </location>
</feature>
<keyword evidence="4" id="KW-0175">Coiled coil</keyword>
<feature type="coiled-coil region" evidence="4">
    <location>
        <begin position="478"/>
        <end position="505"/>
    </location>
</feature>
<feature type="compositionally biased region" description="Basic and acidic residues" evidence="5">
    <location>
        <begin position="1476"/>
        <end position="1508"/>
    </location>
</feature>
<proteinExistence type="inferred from homology"/>
<dbReference type="GO" id="GO:0005525">
    <property type="term" value="F:GTP binding"/>
    <property type="evidence" value="ECO:0007669"/>
    <property type="project" value="UniProtKB-KW"/>
</dbReference>
<keyword evidence="3" id="KW-0342">GTP-binding</keyword>
<dbReference type="SUPFAM" id="SSF52540">
    <property type="entry name" value="P-loop containing nucleoside triphosphate hydrolases"/>
    <property type="match status" value="2"/>
</dbReference>
<evidence type="ECO:0000259" key="6">
    <source>
        <dbReference type="PROSITE" id="PS51720"/>
    </source>
</evidence>
<organism evidence="7 8">
    <name type="scientific">Esox lucius</name>
    <name type="common">Northern pike</name>
    <dbReference type="NCBI Taxonomy" id="8010"/>
    <lineage>
        <taxon>Eukaryota</taxon>
        <taxon>Metazoa</taxon>
        <taxon>Chordata</taxon>
        <taxon>Craniata</taxon>
        <taxon>Vertebrata</taxon>
        <taxon>Euteleostomi</taxon>
        <taxon>Actinopterygii</taxon>
        <taxon>Neopterygii</taxon>
        <taxon>Teleostei</taxon>
        <taxon>Protacanthopterygii</taxon>
        <taxon>Esociformes</taxon>
        <taxon>Esocidae</taxon>
        <taxon>Esox</taxon>
    </lineage>
</organism>
<keyword evidence="2" id="KW-0547">Nucleotide-binding</keyword>
<dbReference type="Pfam" id="PF04548">
    <property type="entry name" value="AIG1"/>
    <property type="match status" value="3"/>
</dbReference>
<protein>
    <recommendedName>
        <fullName evidence="6">AIG1-type G domain-containing protein</fullName>
    </recommendedName>
</protein>
<feature type="region of interest" description="Disordered" evidence="5">
    <location>
        <begin position="1366"/>
        <end position="1402"/>
    </location>
</feature>
<dbReference type="PANTHER" id="PTHR10903">
    <property type="entry name" value="GTPASE, IMAP FAMILY MEMBER-RELATED"/>
    <property type="match status" value="1"/>
</dbReference>
<feature type="region of interest" description="Disordered" evidence="5">
    <location>
        <begin position="1017"/>
        <end position="1053"/>
    </location>
</feature>
<feature type="region of interest" description="Disordered" evidence="5">
    <location>
        <begin position="522"/>
        <end position="546"/>
    </location>
</feature>
<dbReference type="Gene3D" id="3.40.50.300">
    <property type="entry name" value="P-loop containing nucleotide triphosphate hydrolases"/>
    <property type="match status" value="3"/>
</dbReference>
<feature type="region of interest" description="Disordered" evidence="5">
    <location>
        <begin position="1440"/>
        <end position="1508"/>
    </location>
</feature>
<dbReference type="PROSITE" id="PS51720">
    <property type="entry name" value="G_AIG1"/>
    <property type="match status" value="2"/>
</dbReference>
<dbReference type="InterPro" id="IPR027417">
    <property type="entry name" value="P-loop_NTPase"/>
</dbReference>
<feature type="coiled-coil region" evidence="4">
    <location>
        <begin position="1134"/>
        <end position="1168"/>
    </location>
</feature>
<accession>A0AAY5KM11</accession>
<evidence type="ECO:0000256" key="2">
    <source>
        <dbReference type="ARBA" id="ARBA00022741"/>
    </source>
</evidence>
<evidence type="ECO:0000256" key="3">
    <source>
        <dbReference type="ARBA" id="ARBA00023134"/>
    </source>
</evidence>
<feature type="compositionally biased region" description="Basic and acidic residues" evidence="5">
    <location>
        <begin position="1724"/>
        <end position="1739"/>
    </location>
</feature>
<feature type="region of interest" description="Disordered" evidence="5">
    <location>
        <begin position="1720"/>
        <end position="1753"/>
    </location>
</feature>
<keyword evidence="8" id="KW-1185">Reference proteome</keyword>
<evidence type="ECO:0000256" key="4">
    <source>
        <dbReference type="SAM" id="Coils"/>
    </source>
</evidence>
<sequence length="1962" mass="231403">MEREVTPSESAPPLPELRLVLLGRKGVGKSAAANTILGGKGGFESGKPTEECSKRRTDLTGRRIIVVDTPGWEWYYPLNSTPEWVRRATLRSVSLCPPGPHVVLLVVRSCTSMTESYLRQIEEHLEALGRGVLDHTMLLFTRGDELGVVPMEQRILTSGAAFQQLLQRCGNRYHVLDNRNRGDETQVRELLRKMEAIVEANEGRHFGANPALLGLEADGKRRARERRKRQRQMEAQTQRGIIRAALLSDIGSQGSEWDGKQPFSKGTRRLPELRLVLLGERETGKSSTGNTILGGGGAGFFQTGMVTEECSRCQAEVAMRLVTVVDTPGWEGGAAGPTPERVKREMVWGSASLCPPGPHAVLLTLRVDTLVSAAPVREHLELLGEGVWRHTVLLFTHGDQLRTGVGIEQHIQSGGKDLQWLVEKCGNRYYVISNVDGCGDGAQVSGLLEKVENMVAGNRCEAFSSLVQEVSDLTRQRNDKFNQRLKELCDKMLRQETELKKMREREVKSIRWFFERKKKAKSPGKSGEERVEEGGEEEWKMSDGRKTEMGDLEERMRWLTEDKEREIQDLNAENYRIIATLNQTSRERKEVVIKLEEKEREVEELKERVDDQQMKLVNLERAIVERGRERNEREEEFQGLHQEWRREVEELKDRIDMEEKEKEEWKEKIKVSQKLMYDLKKLYEEKIAQYGEDMESKLHEKEKEMEGLRLLSETRETEWRDEQRKREEMQKIEIDKLREVIENKSKDIAEARQLATEKDKEIKQLKESNEKRQSEILAMQKQHTEYKRRRDAETRDTLQVKEVELKHLKQKDQENERELVSLRQTIQQTKADLDHLTAKMEKEMMNMIQEYEKEIKRKDEEMGLTLDEKERTISQMQKIDDENKRHISEIKEHLLENERTVEELQEMNVKMKKAMDNLKDRCEKYERASEAHRTECESREADIKQLLCGYEDKLRNKDMEIRNTLKERDQEVDLLKQAKNERQMELEKMRKEEEEKQKQVDEMRQCYEKRIREIQTKLEQRDKEEEKELEKRERELEEKELEQRKRKEDLDNRGFKLEMKEKEIVRKEEELGNRGQEVKNREEDLQIQKEGQEKREHELLSREKDLRTKEEVSKSLERNLCSKEKDIEKREKELENWNKELGSKEFDLKTWEEKIKKMELALQQELDDHQRGLDKEEYEKQCGKEDHLNQIQDFVIRERKLRTREQEVDHREHYLEGRELELKNKEKEIEQRQHDLNQKQMELKNHQQDFEIKEVCLKKLENELQKIVKDLEVKEKVLKDSEQKLENREQKSRIGEQELLNCRTELEIQIKQLNNKSQEVDKREREIENLYQIIENKERDLENHQQAREKSEIELKNRQVAMENRENEMENHQQALEKRQKEMENHQQALETRERDMENHQQALETRERNIENQQHALEKRENDMKNHQQDLEKREREIENHQKSLKNREKEIENQQHALEKRENDLRNSQQALENRQKEIESQKQAVEKREKEVEKHQQDMEKSKREMENRLHALENREKEMEDQQQALERKLKEFENRKEAAEMRENEVENHQQDLGRKKREMENHQEALENREKEIVNQQKELKNREDELEDKIHELKRWEHNLKRLESELERRGHETQQRNTNHVDKEEDVENREHNRLTASHDALSSDMCATAIYNDVTLGRIGAHTMYQEVGVELARNGSITDREDLTLTESASSDLQNNNCFLERMVVPEEGGAGHNLKEQVKKEEDTDQERSGLLCKQEGDSKNKMKRVSGLSHKYVRPGLSVANTKRTQRSELRIVLLGETWSFRHLTAHTLLGNESPYSGGSPSVPLRGEIAGRQVSVLEPQGLKWRNGLNNHTNATDPTEFQNILHSQPGPHAVLLVIPAYLSFTQKYRRAVEHHMSALGEDIWRRTMVLFTWGEALGESAEQHILRNGDLQWLVGQCADRYHVLASGKNNSQTAELMEKIEEMTAGNGCD</sequence>
<feature type="region of interest" description="Disordered" evidence="5">
    <location>
        <begin position="972"/>
        <end position="1002"/>
    </location>
</feature>
<evidence type="ECO:0000313" key="8">
    <source>
        <dbReference type="Proteomes" id="UP000265140"/>
    </source>
</evidence>
<reference evidence="7" key="2">
    <citation type="submission" date="2025-08" db="UniProtKB">
        <authorList>
            <consortium name="Ensembl"/>
        </authorList>
    </citation>
    <scope>IDENTIFICATION</scope>
</reference>
<dbReference type="InterPro" id="IPR006703">
    <property type="entry name" value="G_AIG1"/>
</dbReference>
<feature type="region of interest" description="Disordered" evidence="5">
    <location>
        <begin position="1614"/>
        <end position="1638"/>
    </location>
</feature>
<dbReference type="Proteomes" id="UP000265140">
    <property type="component" value="Chromosome 24"/>
</dbReference>
<feature type="compositionally biased region" description="Basic and acidic residues" evidence="5">
    <location>
        <begin position="526"/>
        <end position="546"/>
    </location>
</feature>
<dbReference type="InterPro" id="IPR045058">
    <property type="entry name" value="GIMA/IAN/Toc"/>
</dbReference>
<comment type="similarity">
    <text evidence="1">Belongs to the TRAFAC class TrmE-Era-EngA-EngB-Septin-like GTPase superfamily. AIG1/Toc34/Toc159-like paraseptin GTPase family. IAN subfamily.</text>
</comment>
<evidence type="ECO:0000256" key="1">
    <source>
        <dbReference type="ARBA" id="ARBA00008535"/>
    </source>
</evidence>
<feature type="region of interest" description="Disordered" evidence="5">
    <location>
        <begin position="1066"/>
        <end position="1112"/>
    </location>
</feature>
<dbReference type="FunFam" id="3.40.50.300:FF:002274">
    <property type="entry name" value="Si:dkeyp-69e1.8"/>
    <property type="match status" value="1"/>
</dbReference>
<feature type="domain" description="AIG1-type G" evidence="6">
    <location>
        <begin position="270"/>
        <end position="472"/>
    </location>
</feature>
<feature type="domain" description="AIG1-type G" evidence="6">
    <location>
        <begin position="14"/>
        <end position="215"/>
    </location>
</feature>